<dbReference type="WBParaSite" id="RSKR_0000303800.1">
    <property type="protein sequence ID" value="RSKR_0000303800.1"/>
    <property type="gene ID" value="RSKR_0000303800"/>
</dbReference>
<accession>A0AC35TQ01</accession>
<protein>
    <submittedName>
        <fullName evidence="2">C2H2-type domain-containing protein</fullName>
    </submittedName>
</protein>
<organism evidence="1 2">
    <name type="scientific">Rhabditophanes sp. KR3021</name>
    <dbReference type="NCBI Taxonomy" id="114890"/>
    <lineage>
        <taxon>Eukaryota</taxon>
        <taxon>Metazoa</taxon>
        <taxon>Ecdysozoa</taxon>
        <taxon>Nematoda</taxon>
        <taxon>Chromadorea</taxon>
        <taxon>Rhabditida</taxon>
        <taxon>Tylenchina</taxon>
        <taxon>Panagrolaimomorpha</taxon>
        <taxon>Strongyloidoidea</taxon>
        <taxon>Alloionematidae</taxon>
        <taxon>Rhabditophanes</taxon>
    </lineage>
</organism>
<dbReference type="Proteomes" id="UP000095286">
    <property type="component" value="Unplaced"/>
</dbReference>
<evidence type="ECO:0000313" key="1">
    <source>
        <dbReference type="Proteomes" id="UP000095286"/>
    </source>
</evidence>
<reference evidence="2" key="1">
    <citation type="submission" date="2016-11" db="UniProtKB">
        <authorList>
            <consortium name="WormBaseParasite"/>
        </authorList>
    </citation>
    <scope>IDENTIFICATION</scope>
    <source>
        <strain evidence="2">KR3021</strain>
    </source>
</reference>
<proteinExistence type="predicted"/>
<name>A0AC35TQ01_9BILA</name>
<evidence type="ECO:0000313" key="2">
    <source>
        <dbReference type="WBParaSite" id="RSKR_0000303800.1"/>
    </source>
</evidence>
<sequence length="314" mass="36145">MPKSLSECPDCFKMVLNVDEHEAEHFKDRTGKHALMECHNCFRTFKNMTDLKHHISTIHKKHSRANNVFVCPKCDKPFLSQTVRDQHVTTHIPIISTFVMEAMEQKLEDEGSCLEPNECMLCHHRMSTRKSFRIHMLFRHVLREPKSLIILINNKDVLRRIPQHELDVISLMIRNNDPKKCAKQDTKKRKAIKALLDTKKRTDSGSYSSGIGSSVGSDDDLGLEEIKKDISELSEQNNSNDSFRKFPEKNNNDMDESTISNGRLLRDFLLKKCLKSQIKSSNAKTSYLCICGKTFLSHPSFECHVGLEHVDQAY</sequence>